<dbReference type="InterPro" id="IPR001077">
    <property type="entry name" value="COMT_C"/>
</dbReference>
<dbReference type="InterPro" id="IPR012967">
    <property type="entry name" value="COMT_dimerisation"/>
</dbReference>
<dbReference type="SUPFAM" id="SSF53335">
    <property type="entry name" value="S-adenosyl-L-methionine-dependent methyltransferases"/>
    <property type="match status" value="1"/>
</dbReference>
<keyword evidence="1" id="KW-0489">Methyltransferase</keyword>
<dbReference type="EMBL" id="JACAZH010000027">
    <property type="protein sequence ID" value="KAF7341601.1"/>
    <property type="molecule type" value="Genomic_DNA"/>
</dbReference>
<dbReference type="Pfam" id="PF00891">
    <property type="entry name" value="Methyltransf_2"/>
    <property type="match status" value="1"/>
</dbReference>
<keyword evidence="7" id="KW-1185">Reference proteome</keyword>
<feature type="domain" description="O-methyltransferase C-terminal" evidence="4">
    <location>
        <begin position="266"/>
        <end position="388"/>
    </location>
</feature>
<evidence type="ECO:0000259" key="5">
    <source>
        <dbReference type="Pfam" id="PF08100"/>
    </source>
</evidence>
<protein>
    <recommendedName>
        <fullName evidence="8">O-methyltransferase</fullName>
    </recommendedName>
</protein>
<evidence type="ECO:0000256" key="3">
    <source>
        <dbReference type="ARBA" id="ARBA00022691"/>
    </source>
</evidence>
<reference evidence="6" key="1">
    <citation type="submission" date="2020-05" db="EMBL/GenBank/DDBJ databases">
        <title>Mycena genomes resolve the evolution of fungal bioluminescence.</title>
        <authorList>
            <person name="Tsai I.J."/>
        </authorList>
    </citation>
    <scope>NUCLEOTIDE SEQUENCE</scope>
    <source>
        <strain evidence="6">160909Yilan</strain>
    </source>
</reference>
<organism evidence="6 7">
    <name type="scientific">Mycena sanguinolenta</name>
    <dbReference type="NCBI Taxonomy" id="230812"/>
    <lineage>
        <taxon>Eukaryota</taxon>
        <taxon>Fungi</taxon>
        <taxon>Dikarya</taxon>
        <taxon>Basidiomycota</taxon>
        <taxon>Agaricomycotina</taxon>
        <taxon>Agaricomycetes</taxon>
        <taxon>Agaricomycetidae</taxon>
        <taxon>Agaricales</taxon>
        <taxon>Marasmiineae</taxon>
        <taxon>Mycenaceae</taxon>
        <taxon>Mycena</taxon>
    </lineage>
</organism>
<dbReference type="InterPro" id="IPR036388">
    <property type="entry name" value="WH-like_DNA-bd_sf"/>
</dbReference>
<dbReference type="PANTHER" id="PTHR43712:SF2">
    <property type="entry name" value="O-METHYLTRANSFERASE CICE"/>
    <property type="match status" value="1"/>
</dbReference>
<feature type="domain" description="O-methyltransferase dimerisation" evidence="5">
    <location>
        <begin position="69"/>
        <end position="145"/>
    </location>
</feature>
<evidence type="ECO:0000256" key="2">
    <source>
        <dbReference type="ARBA" id="ARBA00022679"/>
    </source>
</evidence>
<dbReference type="AlphaFoldDB" id="A0A8H6XJF8"/>
<accession>A0A8H6XJF8</accession>
<sequence length="391" mass="42519">MGSDGITTLRLLANIINEGIDTIEGVYAQAKMPFPSLDAPFNPTDPAESLTQNTAAEGAVMNIVAAASQLFAAFHVSSCLRVASELNVVELLRDTGPAGLHAEKIAAPSKADPALLARILRLATHNIFREVTPNVFANNRISSALDKGKPSSVLFERRDERLVGTSGLAAFVEYLAEDMFKFSAALGDTILDPKEGVLQFNRALGTDQPFYYWLQRPENRLRMQRFGIGMQGTAATEPPDLIFTGALLVQLGESCSHKIQGFNWSSLTARSSLVDVGGGLGHTSMLIAQKNPSLRVFVQDLKHQVDEAKVASGQYVPDLPFTMVEFQAHDFFNPQPVQNAAVFMLRHIVFNWPDVRAVEILQHLRDAAQPTTKLVVIKKILSVAASAPSSP</sequence>
<dbReference type="InterPro" id="IPR036390">
    <property type="entry name" value="WH_DNA-bd_sf"/>
</dbReference>
<evidence type="ECO:0000313" key="7">
    <source>
        <dbReference type="Proteomes" id="UP000623467"/>
    </source>
</evidence>
<evidence type="ECO:0000259" key="4">
    <source>
        <dbReference type="Pfam" id="PF00891"/>
    </source>
</evidence>
<keyword evidence="2" id="KW-0808">Transferase</keyword>
<dbReference type="PANTHER" id="PTHR43712">
    <property type="entry name" value="PUTATIVE (AFU_ORTHOLOGUE AFUA_4G14580)-RELATED"/>
    <property type="match status" value="1"/>
</dbReference>
<dbReference type="Gene3D" id="1.10.10.10">
    <property type="entry name" value="Winged helix-like DNA-binding domain superfamily/Winged helix DNA-binding domain"/>
    <property type="match status" value="1"/>
</dbReference>
<dbReference type="GO" id="GO:0046983">
    <property type="term" value="F:protein dimerization activity"/>
    <property type="evidence" value="ECO:0007669"/>
    <property type="project" value="InterPro"/>
</dbReference>
<dbReference type="GO" id="GO:0032259">
    <property type="term" value="P:methylation"/>
    <property type="evidence" value="ECO:0007669"/>
    <property type="project" value="UniProtKB-KW"/>
</dbReference>
<proteinExistence type="predicted"/>
<dbReference type="InterPro" id="IPR016461">
    <property type="entry name" value="COMT-like"/>
</dbReference>
<dbReference type="Gene3D" id="3.40.50.150">
    <property type="entry name" value="Vaccinia Virus protein VP39"/>
    <property type="match status" value="1"/>
</dbReference>
<keyword evidence="3" id="KW-0949">S-adenosyl-L-methionine</keyword>
<gene>
    <name evidence="6" type="ORF">MSAN_02057400</name>
</gene>
<evidence type="ECO:0000313" key="6">
    <source>
        <dbReference type="EMBL" id="KAF7341601.1"/>
    </source>
</evidence>
<evidence type="ECO:0000256" key="1">
    <source>
        <dbReference type="ARBA" id="ARBA00022603"/>
    </source>
</evidence>
<dbReference type="Pfam" id="PF08100">
    <property type="entry name" value="Dimerisation"/>
    <property type="match status" value="1"/>
</dbReference>
<dbReference type="InterPro" id="IPR029063">
    <property type="entry name" value="SAM-dependent_MTases_sf"/>
</dbReference>
<dbReference type="GO" id="GO:0008171">
    <property type="term" value="F:O-methyltransferase activity"/>
    <property type="evidence" value="ECO:0007669"/>
    <property type="project" value="InterPro"/>
</dbReference>
<comment type="caution">
    <text evidence="6">The sequence shown here is derived from an EMBL/GenBank/DDBJ whole genome shotgun (WGS) entry which is preliminary data.</text>
</comment>
<dbReference type="Proteomes" id="UP000623467">
    <property type="component" value="Unassembled WGS sequence"/>
</dbReference>
<dbReference type="SUPFAM" id="SSF46785">
    <property type="entry name" value="Winged helix' DNA-binding domain"/>
    <property type="match status" value="1"/>
</dbReference>
<evidence type="ECO:0008006" key="8">
    <source>
        <dbReference type="Google" id="ProtNLM"/>
    </source>
</evidence>
<dbReference type="PROSITE" id="PS51683">
    <property type="entry name" value="SAM_OMT_II"/>
    <property type="match status" value="1"/>
</dbReference>
<dbReference type="PIRSF" id="PIRSF005739">
    <property type="entry name" value="O-mtase"/>
    <property type="match status" value="1"/>
</dbReference>
<name>A0A8H6XJF8_9AGAR</name>
<dbReference type="OrthoDB" id="2410195at2759"/>